<gene>
    <name evidence="1" type="ORF">GS453_20515</name>
</gene>
<comment type="caution">
    <text evidence="1">The sequence shown here is derived from an EMBL/GenBank/DDBJ whole genome shotgun (WGS) entry which is preliminary data.</text>
</comment>
<evidence type="ECO:0000313" key="1">
    <source>
        <dbReference type="EMBL" id="MBM4629087.1"/>
    </source>
</evidence>
<dbReference type="Proteomes" id="UP000738270">
    <property type="component" value="Unassembled WGS sequence"/>
</dbReference>
<dbReference type="RefSeq" id="WP_157349031.1">
    <property type="nucleotide sequence ID" value="NZ_AP024198.1"/>
</dbReference>
<proteinExistence type="predicted"/>
<dbReference type="EMBL" id="WUXD01000061">
    <property type="protein sequence ID" value="MBM4629087.1"/>
    <property type="molecule type" value="Genomic_DNA"/>
</dbReference>
<organism evidence="1 2">
    <name type="scientific">Rhodococcus hoagii</name>
    <name type="common">Corynebacterium equii</name>
    <dbReference type="NCBI Taxonomy" id="43767"/>
    <lineage>
        <taxon>Bacteria</taxon>
        <taxon>Bacillati</taxon>
        <taxon>Actinomycetota</taxon>
        <taxon>Actinomycetes</taxon>
        <taxon>Mycobacteriales</taxon>
        <taxon>Nocardiaceae</taxon>
        <taxon>Prescottella</taxon>
    </lineage>
</organism>
<evidence type="ECO:0000313" key="2">
    <source>
        <dbReference type="Proteomes" id="UP000738270"/>
    </source>
</evidence>
<sequence>MTTLLANHSVCEREWTEIVDRLTPLARAVFLDVREQGAQMFRFVPGT</sequence>
<protein>
    <submittedName>
        <fullName evidence="1">Uncharacterized protein</fullName>
    </submittedName>
</protein>
<dbReference type="AlphaFoldDB" id="A0AAP2AQN3"/>
<reference evidence="1" key="1">
    <citation type="submission" date="2019-11" db="EMBL/GenBank/DDBJ databases">
        <title>Spread of Macrolides and rifampicin resistant Rhodococcus equi in clinical isolates in the USA.</title>
        <authorList>
            <person name="Alvarez-Narvaez S."/>
            <person name="Huber L."/>
            <person name="Cohen N.D."/>
            <person name="Slovis N."/>
            <person name="Greiter M."/>
            <person name="Giguere S."/>
            <person name="Hart K."/>
        </authorList>
    </citation>
    <scope>NUCLEOTIDE SEQUENCE</scope>
    <source>
        <strain evidence="1">Lh_38</strain>
    </source>
</reference>
<accession>A0AAP2AQN3</accession>
<name>A0AAP2AQN3_RHOHA</name>